<dbReference type="PIRSF" id="PIRSF032582">
    <property type="entry name" value="Cas2"/>
    <property type="match status" value="1"/>
</dbReference>
<evidence type="ECO:0000256" key="10">
    <source>
        <dbReference type="PIRNR" id="PIRNR032582"/>
    </source>
</evidence>
<dbReference type="STRING" id="366584.SAMN05216377_12337"/>
<dbReference type="InterPro" id="IPR019199">
    <property type="entry name" value="Virulence_VapD/CRISPR_Cas2"/>
</dbReference>
<keyword evidence="4 9" id="KW-0479">Metal-binding</keyword>
<name>A0A1G8CSE2_PSEOR</name>
<keyword evidence="6 9" id="KW-0378">Hydrolase</keyword>
<dbReference type="RefSeq" id="WP_093089559.1">
    <property type="nucleotide sequence ID" value="NZ_FNBE01000023.1"/>
</dbReference>
<dbReference type="EC" id="3.1.-.-" evidence="9"/>
<evidence type="ECO:0000256" key="8">
    <source>
        <dbReference type="ARBA" id="ARBA00023118"/>
    </source>
</evidence>
<comment type="subunit">
    <text evidence="9">Homodimer, forms a heterotetramer with a Cas1 homodimer.</text>
</comment>
<dbReference type="OrthoDB" id="9798176at2"/>
<keyword evidence="3 9" id="KW-0540">Nuclease</keyword>
<reference evidence="11 12" key="1">
    <citation type="submission" date="2016-10" db="EMBL/GenBank/DDBJ databases">
        <authorList>
            <person name="de Groot N.N."/>
        </authorList>
    </citation>
    <scope>NUCLEOTIDE SEQUENCE [LARGE SCALE GENOMIC DNA]</scope>
    <source>
        <strain evidence="11 12">CGMCC 4.3143</strain>
    </source>
</reference>
<dbReference type="InterPro" id="IPR021127">
    <property type="entry name" value="CRISPR_associated_Cas2"/>
</dbReference>
<dbReference type="GO" id="GO:0043571">
    <property type="term" value="P:maintenance of CRISPR repeat elements"/>
    <property type="evidence" value="ECO:0007669"/>
    <property type="project" value="UniProtKB-UniRule"/>
</dbReference>
<comment type="similarity">
    <text evidence="2 9 10">Belongs to the CRISPR-associated endoribonuclease Cas2 protein family.</text>
</comment>
<comment type="function">
    <text evidence="9">CRISPR (clustered regularly interspaced short palindromic repeat), is an adaptive immune system that provides protection against mobile genetic elements (viruses, transposable elements and conjugative plasmids). CRISPR clusters contain sequences complementary to antecedent mobile elements and target invading nucleic acids. CRISPR clusters are transcribed and processed into CRISPR RNA (crRNA). Functions as a ssRNA-specific endoribonuclease. Involved in the integration of spacer DNA into the CRISPR cassette.</text>
</comment>
<dbReference type="GO" id="GO:0016787">
    <property type="term" value="F:hydrolase activity"/>
    <property type="evidence" value="ECO:0007669"/>
    <property type="project" value="UniProtKB-KW"/>
</dbReference>
<evidence type="ECO:0000256" key="3">
    <source>
        <dbReference type="ARBA" id="ARBA00022722"/>
    </source>
</evidence>
<dbReference type="SUPFAM" id="SSF143430">
    <property type="entry name" value="TTP0101/SSO1404-like"/>
    <property type="match status" value="1"/>
</dbReference>
<evidence type="ECO:0000256" key="5">
    <source>
        <dbReference type="ARBA" id="ARBA00022759"/>
    </source>
</evidence>
<dbReference type="HAMAP" id="MF_01471">
    <property type="entry name" value="Cas2"/>
    <property type="match status" value="1"/>
</dbReference>
<evidence type="ECO:0000256" key="4">
    <source>
        <dbReference type="ARBA" id="ARBA00022723"/>
    </source>
</evidence>
<dbReference type="GO" id="GO:0046872">
    <property type="term" value="F:metal ion binding"/>
    <property type="evidence" value="ECO:0007669"/>
    <property type="project" value="UniProtKB-UniRule"/>
</dbReference>
<organism evidence="11 12">
    <name type="scientific">Pseudonocardia oroxyli</name>
    <dbReference type="NCBI Taxonomy" id="366584"/>
    <lineage>
        <taxon>Bacteria</taxon>
        <taxon>Bacillati</taxon>
        <taxon>Actinomycetota</taxon>
        <taxon>Actinomycetes</taxon>
        <taxon>Pseudonocardiales</taxon>
        <taxon>Pseudonocardiaceae</taxon>
        <taxon>Pseudonocardia</taxon>
    </lineage>
</organism>
<accession>A0A1G8CSE2</accession>
<dbReference type="Proteomes" id="UP000198967">
    <property type="component" value="Unassembled WGS sequence"/>
</dbReference>
<dbReference type="PANTHER" id="PTHR34405">
    <property type="entry name" value="CRISPR-ASSOCIATED ENDORIBONUCLEASE CAS2"/>
    <property type="match status" value="1"/>
</dbReference>
<dbReference type="CDD" id="cd09725">
    <property type="entry name" value="Cas2_I_II_III"/>
    <property type="match status" value="1"/>
</dbReference>
<keyword evidence="7 9" id="KW-0460">Magnesium</keyword>
<evidence type="ECO:0000256" key="6">
    <source>
        <dbReference type="ARBA" id="ARBA00022801"/>
    </source>
</evidence>
<keyword evidence="12" id="KW-1185">Reference proteome</keyword>
<evidence type="ECO:0000256" key="9">
    <source>
        <dbReference type="HAMAP-Rule" id="MF_01471"/>
    </source>
</evidence>
<keyword evidence="5 9" id="KW-0255">Endonuclease</keyword>
<dbReference type="Pfam" id="PF09827">
    <property type="entry name" value="CRISPR_Cas2"/>
    <property type="match status" value="1"/>
</dbReference>
<evidence type="ECO:0000256" key="1">
    <source>
        <dbReference type="ARBA" id="ARBA00001946"/>
    </source>
</evidence>
<evidence type="ECO:0000256" key="2">
    <source>
        <dbReference type="ARBA" id="ARBA00009959"/>
    </source>
</evidence>
<dbReference type="PANTHER" id="PTHR34405:SF3">
    <property type="entry name" value="CRISPR-ASSOCIATED ENDORIBONUCLEASE CAS2 3"/>
    <property type="match status" value="1"/>
</dbReference>
<proteinExistence type="inferred from homology"/>
<dbReference type="GO" id="GO:0004521">
    <property type="term" value="F:RNA endonuclease activity"/>
    <property type="evidence" value="ECO:0007669"/>
    <property type="project" value="UniProtKB-UniRule"/>
</dbReference>
<dbReference type="NCBIfam" id="TIGR01573">
    <property type="entry name" value="cas2"/>
    <property type="match status" value="1"/>
</dbReference>
<evidence type="ECO:0000256" key="7">
    <source>
        <dbReference type="ARBA" id="ARBA00022842"/>
    </source>
</evidence>
<dbReference type="AlphaFoldDB" id="A0A1G8CSE2"/>
<keyword evidence="8 9" id="KW-0051">Antiviral defense</keyword>
<protein>
    <recommendedName>
        <fullName evidence="9">CRISPR-associated endoribonuclease Cas2</fullName>
        <ecNumber evidence="9">3.1.-.-</ecNumber>
    </recommendedName>
</protein>
<gene>
    <name evidence="9" type="primary">cas2</name>
    <name evidence="11" type="ORF">SAMN05216377_12337</name>
</gene>
<dbReference type="Gene3D" id="3.30.70.240">
    <property type="match status" value="1"/>
</dbReference>
<evidence type="ECO:0000313" key="12">
    <source>
        <dbReference type="Proteomes" id="UP000198967"/>
    </source>
</evidence>
<dbReference type="EMBL" id="FNBE01000023">
    <property type="protein sequence ID" value="SDH48089.1"/>
    <property type="molecule type" value="Genomic_DNA"/>
</dbReference>
<evidence type="ECO:0000313" key="11">
    <source>
        <dbReference type="EMBL" id="SDH48089.1"/>
    </source>
</evidence>
<comment type="cofactor">
    <cofactor evidence="1 9">
        <name>Mg(2+)</name>
        <dbReference type="ChEBI" id="CHEBI:18420"/>
    </cofactor>
</comment>
<sequence length="93" mass="10874">MIVVVAYDITDDRRREDVAMLLSGYGPRVQLSVFECELRSVEELRQLKAEIRARIDTLEDQVRLYPTSEQSFAERAIIGARVVEERADYWIVR</sequence>
<feature type="binding site" evidence="9">
    <location>
        <position position="8"/>
    </location>
    <ligand>
        <name>Mg(2+)</name>
        <dbReference type="ChEBI" id="CHEBI:18420"/>
        <note>catalytic</note>
    </ligand>
</feature>
<dbReference type="GO" id="GO:0051607">
    <property type="term" value="P:defense response to virus"/>
    <property type="evidence" value="ECO:0007669"/>
    <property type="project" value="UniProtKB-UniRule"/>
</dbReference>